<feature type="region of interest" description="Disordered" evidence="8">
    <location>
        <begin position="94"/>
        <end position="167"/>
    </location>
</feature>
<evidence type="ECO:0000256" key="4">
    <source>
        <dbReference type="ARBA" id="ARBA00023159"/>
    </source>
</evidence>
<feature type="region of interest" description="Disordered" evidence="8">
    <location>
        <begin position="295"/>
        <end position="382"/>
    </location>
</feature>
<keyword evidence="6 7" id="KW-0539">Nucleus</keyword>
<feature type="compositionally biased region" description="Polar residues" evidence="8">
    <location>
        <begin position="368"/>
        <end position="382"/>
    </location>
</feature>
<comment type="function">
    <text evidence="7">Component of the sequence-specific heterotrimeric transcription factor (NF-Y) which specifically recognizes a 5'-CCAAT-3' box motif found in the promoters of its target genes.</text>
</comment>
<dbReference type="PROSITE" id="PS51152">
    <property type="entry name" value="NFYA_HAP2_2"/>
    <property type="match status" value="1"/>
</dbReference>
<feature type="compositionally biased region" description="Low complexity" evidence="8">
    <location>
        <begin position="204"/>
        <end position="224"/>
    </location>
</feature>
<comment type="subunit">
    <text evidence="7">Heterotrimer.</text>
</comment>
<dbReference type="PROSITE" id="PS00686">
    <property type="entry name" value="NFYA_HAP2_1"/>
    <property type="match status" value="1"/>
</dbReference>
<sequence length="425" mass="48238">ISCSIVRNCIILTFFLTYTPSPQTHGFNARARRRPRRSSTHFLLVLGVYCCPDPSLPPRPRLCSLSPCSSSSCRSFFRFSGCFWSSEPRARPEPAMYAHHQQRHFQGPSPPLSFSTSPSSPSQLQSLPAMLSQQHVSAVLQQQRQQQMQASISAPHQHDHVPQQHMDQSMHLDLGLADDIVDDDDFDEEDRHDPRSEEQMYDGSPVSSMASPMPQQQQHQQAPPDDSDQPLYVNAKQYHRILKRRLARAKLEESLKVSKGRRPYLHESRHKHAMRRPRGQGGRFLTAAEVAEMEEKRLREEAGQSKPGYDEQTESNQKQHQPQQNQALRPEEQQRQSGQQNNIQQQQQQDRQQTQPRQLLDQKQQPQMSAQSEQRNSANQIQSAMSISSVSPDYLNVDSRNIGNDDVSDGVLAGVGGIDGADLQM</sequence>
<dbReference type="Proteomes" id="UP001498771">
    <property type="component" value="Unassembled WGS sequence"/>
</dbReference>
<evidence type="ECO:0000313" key="11">
    <source>
        <dbReference type="Proteomes" id="UP001498771"/>
    </source>
</evidence>
<name>A0ABR1FCT6_9ASCO</name>
<dbReference type="EMBL" id="JBBJBU010000002">
    <property type="protein sequence ID" value="KAK7206868.1"/>
    <property type="molecule type" value="Genomic_DNA"/>
</dbReference>
<keyword evidence="11" id="KW-1185">Reference proteome</keyword>
<evidence type="ECO:0000256" key="5">
    <source>
        <dbReference type="ARBA" id="ARBA00023163"/>
    </source>
</evidence>
<dbReference type="RefSeq" id="XP_064769901.1">
    <property type="nucleotide sequence ID" value="XM_064909465.1"/>
</dbReference>
<evidence type="ECO:0000256" key="8">
    <source>
        <dbReference type="SAM" id="MobiDB-lite"/>
    </source>
</evidence>
<dbReference type="PRINTS" id="PR00616">
    <property type="entry name" value="CCAATSUBUNTB"/>
</dbReference>
<evidence type="ECO:0000256" key="1">
    <source>
        <dbReference type="ARBA" id="ARBA00004123"/>
    </source>
</evidence>
<feature type="compositionally biased region" description="Basic and acidic residues" evidence="8">
    <location>
        <begin position="189"/>
        <end position="198"/>
    </location>
</feature>
<organism evidence="10 11">
    <name type="scientific">Myxozyma melibiosi</name>
    <dbReference type="NCBI Taxonomy" id="54550"/>
    <lineage>
        <taxon>Eukaryota</taxon>
        <taxon>Fungi</taxon>
        <taxon>Dikarya</taxon>
        <taxon>Ascomycota</taxon>
        <taxon>Saccharomycotina</taxon>
        <taxon>Lipomycetes</taxon>
        <taxon>Lipomycetales</taxon>
        <taxon>Lipomycetaceae</taxon>
        <taxon>Myxozyma</taxon>
    </lineage>
</organism>
<dbReference type="Pfam" id="PF02045">
    <property type="entry name" value="CBFB_NFYA"/>
    <property type="match status" value="1"/>
</dbReference>
<evidence type="ECO:0000256" key="2">
    <source>
        <dbReference type="ARBA" id="ARBA00023015"/>
    </source>
</evidence>
<feature type="compositionally biased region" description="Basic residues" evidence="8">
    <location>
        <begin position="259"/>
        <end position="278"/>
    </location>
</feature>
<evidence type="ECO:0000256" key="6">
    <source>
        <dbReference type="ARBA" id="ARBA00023242"/>
    </source>
</evidence>
<evidence type="ECO:0000256" key="9">
    <source>
        <dbReference type="SAM" id="SignalP"/>
    </source>
</evidence>
<dbReference type="SMART" id="SM00521">
    <property type="entry name" value="CBF"/>
    <property type="match status" value="1"/>
</dbReference>
<dbReference type="InterPro" id="IPR018362">
    <property type="entry name" value="CCAAT-binding_factor_CS"/>
</dbReference>
<dbReference type="Gene3D" id="6.10.250.2430">
    <property type="match status" value="1"/>
</dbReference>
<dbReference type="GeneID" id="90034977"/>
<gene>
    <name evidence="10" type="ORF">BZA70DRAFT_116842</name>
</gene>
<keyword evidence="9" id="KW-0732">Signal</keyword>
<evidence type="ECO:0000313" key="10">
    <source>
        <dbReference type="EMBL" id="KAK7206868.1"/>
    </source>
</evidence>
<feature type="chain" id="PRO_5046111076" description="Transcriptional activator HAP2" evidence="9">
    <location>
        <begin position="27"/>
        <end position="425"/>
    </location>
</feature>
<comment type="similarity">
    <text evidence="7">Belongs to the NFYA/HAP2 subunit family.</text>
</comment>
<feature type="compositionally biased region" description="Low complexity" evidence="8">
    <location>
        <begin position="335"/>
        <end position="367"/>
    </location>
</feature>
<dbReference type="InterPro" id="IPR001289">
    <property type="entry name" value="NFYA"/>
</dbReference>
<evidence type="ECO:0000256" key="3">
    <source>
        <dbReference type="ARBA" id="ARBA00023125"/>
    </source>
</evidence>
<reference evidence="10 11" key="1">
    <citation type="submission" date="2024-03" db="EMBL/GenBank/DDBJ databases">
        <title>Genome-scale model development and genomic sequencing of the oleaginous clade Lipomyces.</title>
        <authorList>
            <consortium name="Lawrence Berkeley National Laboratory"/>
            <person name="Czajka J.J."/>
            <person name="Han Y."/>
            <person name="Kim J."/>
            <person name="Mondo S.J."/>
            <person name="Hofstad B.A."/>
            <person name="Robles A."/>
            <person name="Haridas S."/>
            <person name="Riley R."/>
            <person name="LaButti K."/>
            <person name="Pangilinan J."/>
            <person name="Andreopoulos W."/>
            <person name="Lipzen A."/>
            <person name="Yan J."/>
            <person name="Wang M."/>
            <person name="Ng V."/>
            <person name="Grigoriev I.V."/>
            <person name="Spatafora J.W."/>
            <person name="Magnuson J.K."/>
            <person name="Baker S.E."/>
            <person name="Pomraning K.R."/>
        </authorList>
    </citation>
    <scope>NUCLEOTIDE SEQUENCE [LARGE SCALE GENOMIC DNA]</scope>
    <source>
        <strain evidence="10 11">Phaff 52-87</strain>
    </source>
</reference>
<dbReference type="PANTHER" id="PTHR12632">
    <property type="entry name" value="TRANSCRIPTION FACTOR NF-Y ALPHA-RELATED"/>
    <property type="match status" value="1"/>
</dbReference>
<feature type="compositionally biased region" description="Low complexity" evidence="8">
    <location>
        <begin position="112"/>
        <end position="150"/>
    </location>
</feature>
<feature type="signal peptide" evidence="9">
    <location>
        <begin position="1"/>
        <end position="26"/>
    </location>
</feature>
<feature type="region of interest" description="Disordered" evidence="8">
    <location>
        <begin position="182"/>
        <end position="230"/>
    </location>
</feature>
<protein>
    <recommendedName>
        <fullName evidence="7">Transcriptional activator HAP2</fullName>
    </recommendedName>
</protein>
<keyword evidence="5 7" id="KW-0804">Transcription</keyword>
<feature type="non-terminal residue" evidence="10">
    <location>
        <position position="1"/>
    </location>
</feature>
<accession>A0ABR1FCT6</accession>
<keyword evidence="3 7" id="KW-0238">DNA-binding</keyword>
<evidence type="ECO:0000256" key="7">
    <source>
        <dbReference type="RuleBase" id="RU367155"/>
    </source>
</evidence>
<feature type="region of interest" description="Disordered" evidence="8">
    <location>
        <begin position="259"/>
        <end position="283"/>
    </location>
</feature>
<keyword evidence="4" id="KW-0010">Activator</keyword>
<comment type="caution">
    <text evidence="10">The sequence shown here is derived from an EMBL/GenBank/DDBJ whole genome shotgun (WGS) entry which is preliminary data.</text>
</comment>
<keyword evidence="2 7" id="KW-0805">Transcription regulation</keyword>
<comment type="subcellular location">
    <subcellularLocation>
        <location evidence="1 7">Nucleus</location>
    </subcellularLocation>
</comment>
<proteinExistence type="inferred from homology"/>